<dbReference type="PRINTS" id="PR01438">
    <property type="entry name" value="UNVRSLSTRESS"/>
</dbReference>
<feature type="domain" description="UspA" evidence="2">
    <location>
        <begin position="150"/>
        <end position="290"/>
    </location>
</feature>
<dbReference type="Gene3D" id="3.40.50.620">
    <property type="entry name" value="HUPs"/>
    <property type="match status" value="2"/>
</dbReference>
<dbReference type="Pfam" id="PF00582">
    <property type="entry name" value="Usp"/>
    <property type="match status" value="2"/>
</dbReference>
<keyword evidence="4" id="KW-1185">Reference proteome</keyword>
<evidence type="ECO:0000256" key="1">
    <source>
        <dbReference type="ARBA" id="ARBA00008791"/>
    </source>
</evidence>
<protein>
    <submittedName>
        <fullName evidence="3">Universal stress protein</fullName>
    </submittedName>
</protein>
<dbReference type="EMBL" id="BAAAMJ010000044">
    <property type="protein sequence ID" value="GAA1926190.1"/>
    <property type="molecule type" value="Genomic_DNA"/>
</dbReference>
<dbReference type="InterPro" id="IPR014729">
    <property type="entry name" value="Rossmann-like_a/b/a_fold"/>
</dbReference>
<dbReference type="SUPFAM" id="SSF52402">
    <property type="entry name" value="Adenine nucleotide alpha hydrolases-like"/>
    <property type="match status" value="2"/>
</dbReference>
<dbReference type="Proteomes" id="UP001501303">
    <property type="component" value="Unassembled WGS sequence"/>
</dbReference>
<name>A0ABN2PPD5_9ACTN</name>
<feature type="domain" description="UspA" evidence="2">
    <location>
        <begin position="3"/>
        <end position="132"/>
    </location>
</feature>
<proteinExistence type="inferred from homology"/>
<sequence length="292" mass="31022">MKRPVIVGFDGSKESQAALDWAAREAKLRDLPLHLVHAWIADPLQTAITMDNSGAKRLMEEAEAALAESHPGLPVTTELLPAVATASLPEQAEHAEFLVLGSRGLGPIAGFLLGSVALQVLARAKHPVVLVRTEETRRAQGIGAPTGDDVLVGVDEFGEPAAKVLEFAFAAAAARGAGVRAVHVWKLPTLFRSEEASIQQAFAEEGSMRAELQASLAEAVKPWREQYPDVPVAENVQYGNASQILLTEAASRTGLVVVGRRTERPALAPRIGPVAHAVVHHAETPVAVVPHH</sequence>
<dbReference type="PANTHER" id="PTHR46268:SF6">
    <property type="entry name" value="UNIVERSAL STRESS PROTEIN UP12"/>
    <property type="match status" value="1"/>
</dbReference>
<dbReference type="InterPro" id="IPR006016">
    <property type="entry name" value="UspA"/>
</dbReference>
<gene>
    <name evidence="3" type="ORF">GCM10009716_37930</name>
</gene>
<evidence type="ECO:0000259" key="2">
    <source>
        <dbReference type="Pfam" id="PF00582"/>
    </source>
</evidence>
<organism evidence="3 4">
    <name type="scientific">Streptomyces sodiiphilus</name>
    <dbReference type="NCBI Taxonomy" id="226217"/>
    <lineage>
        <taxon>Bacteria</taxon>
        <taxon>Bacillati</taxon>
        <taxon>Actinomycetota</taxon>
        <taxon>Actinomycetes</taxon>
        <taxon>Kitasatosporales</taxon>
        <taxon>Streptomycetaceae</taxon>
        <taxon>Streptomyces</taxon>
    </lineage>
</organism>
<evidence type="ECO:0000313" key="3">
    <source>
        <dbReference type="EMBL" id="GAA1926190.1"/>
    </source>
</evidence>
<comment type="similarity">
    <text evidence="1">Belongs to the universal stress protein A family.</text>
</comment>
<dbReference type="PANTHER" id="PTHR46268">
    <property type="entry name" value="STRESS RESPONSE PROTEIN NHAX"/>
    <property type="match status" value="1"/>
</dbReference>
<evidence type="ECO:0000313" key="4">
    <source>
        <dbReference type="Proteomes" id="UP001501303"/>
    </source>
</evidence>
<comment type="caution">
    <text evidence="3">The sequence shown here is derived from an EMBL/GenBank/DDBJ whole genome shotgun (WGS) entry which is preliminary data.</text>
</comment>
<dbReference type="RefSeq" id="WP_344263978.1">
    <property type="nucleotide sequence ID" value="NZ_BAAAMJ010000044.1"/>
</dbReference>
<dbReference type="InterPro" id="IPR006015">
    <property type="entry name" value="Universal_stress_UspA"/>
</dbReference>
<reference evidence="3 4" key="1">
    <citation type="journal article" date="2019" name="Int. J. Syst. Evol. Microbiol.">
        <title>The Global Catalogue of Microorganisms (GCM) 10K type strain sequencing project: providing services to taxonomists for standard genome sequencing and annotation.</title>
        <authorList>
            <consortium name="The Broad Institute Genomics Platform"/>
            <consortium name="The Broad Institute Genome Sequencing Center for Infectious Disease"/>
            <person name="Wu L."/>
            <person name="Ma J."/>
        </authorList>
    </citation>
    <scope>NUCLEOTIDE SEQUENCE [LARGE SCALE GENOMIC DNA]</scope>
    <source>
        <strain evidence="3 4">JCM 13581</strain>
    </source>
</reference>
<accession>A0ABN2PPD5</accession>